<keyword evidence="1" id="KW-0805">Transcription regulation</keyword>
<organism evidence="5 6">
    <name type="scientific">Nostoc piscinale CENA21</name>
    <dbReference type="NCBI Taxonomy" id="224013"/>
    <lineage>
        <taxon>Bacteria</taxon>
        <taxon>Bacillati</taxon>
        <taxon>Cyanobacteriota</taxon>
        <taxon>Cyanophyceae</taxon>
        <taxon>Nostocales</taxon>
        <taxon>Nostocaceae</taxon>
        <taxon>Nostoc</taxon>
    </lineage>
</organism>
<gene>
    <name evidence="5" type="ORF">ACX27_04175</name>
</gene>
<keyword evidence="2" id="KW-0238">DNA-binding</keyword>
<dbReference type="AlphaFoldDB" id="A0A0M4T1Q8"/>
<dbReference type="GO" id="GO:0006355">
    <property type="term" value="P:regulation of DNA-templated transcription"/>
    <property type="evidence" value="ECO:0007669"/>
    <property type="project" value="InterPro"/>
</dbReference>
<dbReference type="PATRIC" id="fig|224013.5.peg.1002"/>
<dbReference type="Gene3D" id="1.10.10.10">
    <property type="entry name" value="Winged helix-like DNA-binding domain superfamily/Winged helix DNA-binding domain"/>
    <property type="match status" value="1"/>
</dbReference>
<dbReference type="PANTHER" id="PTHR44688:SF16">
    <property type="entry name" value="DNA-BINDING TRANSCRIPTIONAL ACTIVATOR DEVR_DOSR"/>
    <property type="match status" value="1"/>
</dbReference>
<dbReference type="PROSITE" id="PS50043">
    <property type="entry name" value="HTH_LUXR_2"/>
    <property type="match status" value="1"/>
</dbReference>
<dbReference type="Pfam" id="PF00196">
    <property type="entry name" value="GerE"/>
    <property type="match status" value="1"/>
</dbReference>
<dbReference type="SUPFAM" id="SSF88659">
    <property type="entry name" value="Sigma3 and sigma4 domains of RNA polymerase sigma factors"/>
    <property type="match status" value="1"/>
</dbReference>
<dbReference type="Proteomes" id="UP000062645">
    <property type="component" value="Chromosome"/>
</dbReference>
<dbReference type="EMBL" id="CP012036">
    <property type="protein sequence ID" value="ALF52229.1"/>
    <property type="molecule type" value="Genomic_DNA"/>
</dbReference>
<reference evidence="5 6" key="2">
    <citation type="journal article" date="2016" name="Genome Announc.">
        <title>Draft Genome Sequence of the N2-Fixing Cyanobacterium Nostoc piscinale CENA21, Isolated from the Brazilian Amazon Floodplain.</title>
        <authorList>
            <person name="Leao T."/>
            <person name="Guimaraes P.I."/>
            <person name="de Melo A.G."/>
            <person name="Ramos R.T."/>
            <person name="Leao P.N."/>
            <person name="Silva A."/>
            <person name="Fiore M.F."/>
            <person name="Schneider M.P."/>
        </authorList>
    </citation>
    <scope>NUCLEOTIDE SEQUENCE [LARGE SCALE GENOMIC DNA]</scope>
    <source>
        <strain evidence="5 6">CENA21</strain>
    </source>
</reference>
<dbReference type="SMART" id="SM00421">
    <property type="entry name" value="HTH_LUXR"/>
    <property type="match status" value="1"/>
</dbReference>
<evidence type="ECO:0000259" key="4">
    <source>
        <dbReference type="PROSITE" id="PS50043"/>
    </source>
</evidence>
<keyword evidence="6" id="KW-1185">Reference proteome</keyword>
<keyword evidence="3" id="KW-0804">Transcription</keyword>
<dbReference type="STRING" id="224013.ACX27_04175"/>
<dbReference type="PROSITE" id="PS00622">
    <property type="entry name" value="HTH_LUXR_1"/>
    <property type="match status" value="1"/>
</dbReference>
<accession>A0A0M4T1Q8</accession>
<name>A0A0M4T1Q8_9NOSO</name>
<evidence type="ECO:0000313" key="5">
    <source>
        <dbReference type="EMBL" id="ALF52229.1"/>
    </source>
</evidence>
<protein>
    <recommendedName>
        <fullName evidence="4">HTH luxR-type domain-containing protein</fullName>
    </recommendedName>
</protein>
<dbReference type="RefSeq" id="WP_062288843.1">
    <property type="nucleotide sequence ID" value="NZ_CP012036.1"/>
</dbReference>
<sequence>MMLALRCFTPKERLICELLARGMSYKAIASRLGISQRTVNYHACNIYSKLGVARKTGGLLQILQTNKISTPATVLCRSKEERLKVYQLRKEGLSMAEIAIKLKITKESVHQNISSIHGFLKSKGVKLPITYSGNNNRKCSVP</sequence>
<evidence type="ECO:0000256" key="2">
    <source>
        <dbReference type="ARBA" id="ARBA00023125"/>
    </source>
</evidence>
<dbReference type="PANTHER" id="PTHR44688">
    <property type="entry name" value="DNA-BINDING TRANSCRIPTIONAL ACTIVATOR DEVR_DOSR"/>
    <property type="match status" value="1"/>
</dbReference>
<dbReference type="SUPFAM" id="SSF46894">
    <property type="entry name" value="C-terminal effector domain of the bipartite response regulators"/>
    <property type="match status" value="1"/>
</dbReference>
<dbReference type="CDD" id="cd06170">
    <property type="entry name" value="LuxR_C_like"/>
    <property type="match status" value="1"/>
</dbReference>
<dbReference type="GO" id="GO:0003677">
    <property type="term" value="F:DNA binding"/>
    <property type="evidence" value="ECO:0007669"/>
    <property type="project" value="UniProtKB-KW"/>
</dbReference>
<dbReference type="InterPro" id="IPR013324">
    <property type="entry name" value="RNA_pol_sigma_r3/r4-like"/>
</dbReference>
<evidence type="ECO:0000313" key="6">
    <source>
        <dbReference type="Proteomes" id="UP000062645"/>
    </source>
</evidence>
<dbReference type="InterPro" id="IPR016032">
    <property type="entry name" value="Sig_transdc_resp-reg_C-effctor"/>
</dbReference>
<evidence type="ECO:0000256" key="1">
    <source>
        <dbReference type="ARBA" id="ARBA00023015"/>
    </source>
</evidence>
<dbReference type="PRINTS" id="PR00038">
    <property type="entry name" value="HTHLUXR"/>
</dbReference>
<proteinExistence type="predicted"/>
<dbReference type="InterPro" id="IPR000792">
    <property type="entry name" value="Tscrpt_reg_LuxR_C"/>
</dbReference>
<feature type="domain" description="HTH luxR-type" evidence="4">
    <location>
        <begin position="1"/>
        <end position="66"/>
    </location>
</feature>
<dbReference type="Gene3D" id="1.10.10.60">
    <property type="entry name" value="Homeodomain-like"/>
    <property type="match status" value="1"/>
</dbReference>
<dbReference type="OrthoDB" id="1137593at2"/>
<reference evidence="6" key="1">
    <citation type="submission" date="2015-07" db="EMBL/GenBank/DDBJ databases">
        <title>Genome Of Nitrogen-Fixing Cyanobacterium Nostoc piscinale CENA21 From Solimoes/Amazon River Floodplain Sediments And Comparative Genomics To Uncover Biosynthetic Natural Products Potential.</title>
        <authorList>
            <person name="Leao T.F."/>
            <person name="Leao P.N."/>
            <person name="Guimaraes P.I."/>
            <person name="de Melo A.G.C."/>
            <person name="Ramos R.T.J."/>
            <person name="Silva A."/>
            <person name="Fiore M.F."/>
            <person name="Schneider M.P.C."/>
        </authorList>
    </citation>
    <scope>NUCLEOTIDE SEQUENCE [LARGE SCALE GENOMIC DNA]</scope>
    <source>
        <strain evidence="6">CENA21</strain>
    </source>
</reference>
<dbReference type="KEGG" id="npz:ACX27_04175"/>
<evidence type="ECO:0000256" key="3">
    <source>
        <dbReference type="ARBA" id="ARBA00023163"/>
    </source>
</evidence>
<dbReference type="InterPro" id="IPR036388">
    <property type="entry name" value="WH-like_DNA-bd_sf"/>
</dbReference>